<sequence>MERTWKAFLLNILEDLTEEEMEKFKYQLKNIDLAKEYSHIKRGTLQKANTVALLADTLIQHYGEEYSMTVTHDVLIAINQRNLADLIISQMGKCES</sequence>
<organism evidence="2 3">
    <name type="scientific">Microtus ochrogaster</name>
    <name type="common">Prairie vole</name>
    <dbReference type="NCBI Taxonomy" id="79684"/>
    <lineage>
        <taxon>Eukaryota</taxon>
        <taxon>Metazoa</taxon>
        <taxon>Chordata</taxon>
        <taxon>Craniata</taxon>
        <taxon>Vertebrata</taxon>
        <taxon>Euteleostomi</taxon>
        <taxon>Mammalia</taxon>
        <taxon>Eutheria</taxon>
        <taxon>Euarchontoglires</taxon>
        <taxon>Glires</taxon>
        <taxon>Rodentia</taxon>
        <taxon>Myomorpha</taxon>
        <taxon>Muroidea</taxon>
        <taxon>Cricetidae</taxon>
        <taxon>Arvicolinae</taxon>
        <taxon>Microtus</taxon>
    </lineage>
</organism>
<dbReference type="InterPro" id="IPR004020">
    <property type="entry name" value="DAPIN"/>
</dbReference>
<evidence type="ECO:0000313" key="2">
    <source>
        <dbReference type="EMBL" id="KAH0506356.1"/>
    </source>
</evidence>
<proteinExistence type="predicted"/>
<dbReference type="AlphaFoldDB" id="A0A8J6G8L3"/>
<protein>
    <submittedName>
        <fullName evidence="2">Pyrin</fullName>
    </submittedName>
</protein>
<dbReference type="Proteomes" id="UP000710432">
    <property type="component" value="Unassembled WGS sequence"/>
</dbReference>
<name>A0A8J6G8L3_MICOH</name>
<dbReference type="SMART" id="SM01289">
    <property type="entry name" value="PYRIN"/>
    <property type="match status" value="1"/>
</dbReference>
<dbReference type="CDD" id="cd08321">
    <property type="entry name" value="Pyrin_ASC-like"/>
    <property type="match status" value="1"/>
</dbReference>
<dbReference type="Gene3D" id="1.10.533.10">
    <property type="entry name" value="Death Domain, Fas"/>
    <property type="match status" value="1"/>
</dbReference>
<dbReference type="SUPFAM" id="SSF47986">
    <property type="entry name" value="DEATH domain"/>
    <property type="match status" value="1"/>
</dbReference>
<accession>A0A8J6G8L3</accession>
<reference evidence="2" key="1">
    <citation type="submission" date="2020-03" db="EMBL/GenBank/DDBJ databases">
        <title>Studies in the Genomics of Life Span.</title>
        <authorList>
            <person name="Glass D."/>
        </authorList>
    </citation>
    <scope>NUCLEOTIDE SEQUENCE</scope>
    <source>
        <strain evidence="2">LTLLF</strain>
        <tissue evidence="2">Muscle</tissue>
    </source>
</reference>
<evidence type="ECO:0000259" key="1">
    <source>
        <dbReference type="PROSITE" id="PS50824"/>
    </source>
</evidence>
<dbReference type="EMBL" id="JAATJU010024116">
    <property type="protein sequence ID" value="KAH0506356.1"/>
    <property type="molecule type" value="Genomic_DNA"/>
</dbReference>
<dbReference type="PROSITE" id="PS50824">
    <property type="entry name" value="DAPIN"/>
    <property type="match status" value="1"/>
</dbReference>
<evidence type="ECO:0000313" key="3">
    <source>
        <dbReference type="Proteomes" id="UP000710432"/>
    </source>
</evidence>
<dbReference type="Pfam" id="PF02758">
    <property type="entry name" value="PYRIN"/>
    <property type="match status" value="1"/>
</dbReference>
<gene>
    <name evidence="2" type="ORF">LTLLF_173565</name>
</gene>
<comment type="caution">
    <text evidence="2">The sequence shown here is derived from an EMBL/GenBank/DDBJ whole genome shotgun (WGS) entry which is preliminary data.</text>
</comment>
<dbReference type="InterPro" id="IPR011029">
    <property type="entry name" value="DEATH-like_dom_sf"/>
</dbReference>
<feature type="domain" description="Pyrin" evidence="1">
    <location>
        <begin position="1"/>
        <end position="93"/>
    </location>
</feature>